<keyword evidence="3" id="KW-1185">Reference proteome</keyword>
<dbReference type="Proteomes" id="UP001157733">
    <property type="component" value="Chromosome"/>
</dbReference>
<dbReference type="EMBL" id="OX336137">
    <property type="protein sequence ID" value="CAI2717952.1"/>
    <property type="molecule type" value="Genomic_DNA"/>
</dbReference>
<feature type="transmembrane region" description="Helical" evidence="1">
    <location>
        <begin position="65"/>
        <end position="85"/>
    </location>
</feature>
<feature type="transmembrane region" description="Helical" evidence="1">
    <location>
        <begin position="41"/>
        <end position="59"/>
    </location>
</feature>
<evidence type="ECO:0000313" key="3">
    <source>
        <dbReference type="Proteomes" id="UP001157733"/>
    </source>
</evidence>
<evidence type="ECO:0000256" key="1">
    <source>
        <dbReference type="SAM" id="Phobius"/>
    </source>
</evidence>
<protein>
    <submittedName>
        <fullName evidence="2">Uncharacterized protein</fullName>
    </submittedName>
</protein>
<organism evidence="2 3">
    <name type="scientific">Nitrospina watsonii</name>
    <dbReference type="NCBI Taxonomy" id="1323948"/>
    <lineage>
        <taxon>Bacteria</taxon>
        <taxon>Pseudomonadati</taxon>
        <taxon>Nitrospinota/Tectimicrobiota group</taxon>
        <taxon>Nitrospinota</taxon>
        <taxon>Nitrospinia</taxon>
        <taxon>Nitrospinales</taxon>
        <taxon>Nitrospinaceae</taxon>
        <taxon>Nitrospina</taxon>
    </lineage>
</organism>
<proteinExistence type="predicted"/>
<evidence type="ECO:0000313" key="2">
    <source>
        <dbReference type="EMBL" id="CAI2717952.1"/>
    </source>
</evidence>
<gene>
    <name evidence="2" type="ORF">NSPWAT_1093</name>
</gene>
<reference evidence="2 3" key="1">
    <citation type="submission" date="2022-09" db="EMBL/GenBank/DDBJ databases">
        <authorList>
            <person name="Kop L."/>
        </authorList>
    </citation>
    <scope>NUCLEOTIDE SEQUENCE [LARGE SCALE GENOMIC DNA]</scope>
    <source>
        <strain evidence="2 3">347</strain>
    </source>
</reference>
<keyword evidence="1" id="KW-0472">Membrane</keyword>
<accession>A0ABM9HCP5</accession>
<keyword evidence="1" id="KW-1133">Transmembrane helix</keyword>
<name>A0ABM9HCP5_9BACT</name>
<sequence>MDEWKPWIGGGLLIGLFLLFAVVNAAVFYKGVIRKEKVGSGVPFLGGLFGMIGFLTLPVPILHKLYLAPLFLDIGCVPGLFIFLISKMFSSGK</sequence>
<dbReference type="RefSeq" id="WP_282010867.1">
    <property type="nucleotide sequence ID" value="NZ_OX336137.1"/>
</dbReference>
<feature type="transmembrane region" description="Helical" evidence="1">
    <location>
        <begin position="6"/>
        <end position="29"/>
    </location>
</feature>
<keyword evidence="1" id="KW-0812">Transmembrane</keyword>